<accession>C5L3S8</accession>
<dbReference type="InParanoid" id="C5L3S8"/>
<dbReference type="GO" id="GO:0005694">
    <property type="term" value="C:chromosome"/>
    <property type="evidence" value="ECO:0007669"/>
    <property type="project" value="TreeGrafter"/>
</dbReference>
<evidence type="ECO:0000256" key="8">
    <source>
        <dbReference type="ARBA" id="ARBA00023235"/>
    </source>
</evidence>
<dbReference type="GO" id="GO:0005524">
    <property type="term" value="F:ATP binding"/>
    <property type="evidence" value="ECO:0007669"/>
    <property type="project" value="UniProtKB-KW"/>
</dbReference>
<keyword evidence="6 11" id="KW-0067">ATP-binding</keyword>
<dbReference type="SMART" id="SM00487">
    <property type="entry name" value="DEXDc"/>
    <property type="match status" value="1"/>
</dbReference>
<evidence type="ECO:0000256" key="11">
    <source>
        <dbReference type="RuleBase" id="RU364117"/>
    </source>
</evidence>
<dbReference type="Pfam" id="PF16124">
    <property type="entry name" value="RecQ_Zn_bind"/>
    <property type="match status" value="1"/>
</dbReference>
<dbReference type="GO" id="GO:0005737">
    <property type="term" value="C:cytoplasm"/>
    <property type="evidence" value="ECO:0007669"/>
    <property type="project" value="TreeGrafter"/>
</dbReference>
<keyword evidence="4 11" id="KW-0378">Hydrolase</keyword>
<evidence type="ECO:0000259" key="14">
    <source>
        <dbReference type="PROSITE" id="PS51194"/>
    </source>
</evidence>
<proteinExistence type="inferred from homology"/>
<dbReference type="InterPro" id="IPR001650">
    <property type="entry name" value="Helicase_C-like"/>
</dbReference>
<dbReference type="InterPro" id="IPR004589">
    <property type="entry name" value="DNA_helicase_ATP-dep_RecQ"/>
</dbReference>
<dbReference type="SMART" id="SM00490">
    <property type="entry name" value="HELICc"/>
    <property type="match status" value="1"/>
</dbReference>
<dbReference type="CDD" id="cd17920">
    <property type="entry name" value="DEXHc_RecQ"/>
    <property type="match status" value="1"/>
</dbReference>
<evidence type="ECO:0000256" key="10">
    <source>
        <dbReference type="ARBA" id="ARBA00034617"/>
    </source>
</evidence>
<dbReference type="GO" id="GO:0009378">
    <property type="term" value="F:four-way junction helicase activity"/>
    <property type="evidence" value="ECO:0007669"/>
    <property type="project" value="TreeGrafter"/>
</dbReference>
<dbReference type="Gene3D" id="3.40.50.300">
    <property type="entry name" value="P-loop containing nucleotide triphosphate hydrolases"/>
    <property type="match status" value="2"/>
</dbReference>
<dbReference type="RefSeq" id="XP_002776841.1">
    <property type="nucleotide sequence ID" value="XM_002776795.1"/>
</dbReference>
<organism evidence="16">
    <name type="scientific">Perkinsus marinus (strain ATCC 50983 / TXsc)</name>
    <dbReference type="NCBI Taxonomy" id="423536"/>
    <lineage>
        <taxon>Eukaryota</taxon>
        <taxon>Sar</taxon>
        <taxon>Alveolata</taxon>
        <taxon>Perkinsozoa</taxon>
        <taxon>Perkinsea</taxon>
        <taxon>Perkinsida</taxon>
        <taxon>Perkinsidae</taxon>
        <taxon>Perkinsus</taxon>
    </lineage>
</organism>
<dbReference type="PROSITE" id="PS51192">
    <property type="entry name" value="HELICASE_ATP_BIND_1"/>
    <property type="match status" value="1"/>
</dbReference>
<dbReference type="GO" id="GO:0016887">
    <property type="term" value="F:ATP hydrolysis activity"/>
    <property type="evidence" value="ECO:0007669"/>
    <property type="project" value="RHEA"/>
</dbReference>
<name>C5L3S8_PERM5</name>
<dbReference type="Pfam" id="PF00271">
    <property type="entry name" value="Helicase_C"/>
    <property type="match status" value="1"/>
</dbReference>
<comment type="catalytic activity">
    <reaction evidence="10 11">
        <text>Couples ATP hydrolysis with the unwinding of duplex DNA by translocating in the 3'-5' direction.</text>
        <dbReference type="EC" id="5.6.2.4"/>
    </reaction>
</comment>
<comment type="similarity">
    <text evidence="2 11">Belongs to the helicase family. RecQ subfamily.</text>
</comment>
<dbReference type="InterPro" id="IPR032284">
    <property type="entry name" value="RecQ_Zn-bd"/>
</dbReference>
<evidence type="ECO:0000256" key="12">
    <source>
        <dbReference type="SAM" id="MobiDB-lite"/>
    </source>
</evidence>
<dbReference type="PROSITE" id="PS51194">
    <property type="entry name" value="HELICASE_CTER"/>
    <property type="match status" value="1"/>
</dbReference>
<dbReference type="CDD" id="cd18794">
    <property type="entry name" value="SF2_C_RecQ"/>
    <property type="match status" value="1"/>
</dbReference>
<dbReference type="AlphaFoldDB" id="C5L3S8"/>
<dbReference type="FunCoup" id="C5L3S8">
    <property type="interactions" value="704"/>
</dbReference>
<comment type="subcellular location">
    <subcellularLocation>
        <location evidence="1 11">Nucleus</location>
    </subcellularLocation>
</comment>
<keyword evidence="7" id="KW-0238">DNA-binding</keyword>
<evidence type="ECO:0000256" key="4">
    <source>
        <dbReference type="ARBA" id="ARBA00022801"/>
    </source>
</evidence>
<feature type="domain" description="Helicase C-terminal" evidence="14">
    <location>
        <begin position="356"/>
        <end position="517"/>
    </location>
</feature>
<comment type="catalytic activity">
    <reaction evidence="11">
        <text>ATP + H2O = ADP + phosphate + H(+)</text>
        <dbReference type="Rhea" id="RHEA:13065"/>
        <dbReference type="ChEBI" id="CHEBI:15377"/>
        <dbReference type="ChEBI" id="CHEBI:15378"/>
        <dbReference type="ChEBI" id="CHEBI:30616"/>
        <dbReference type="ChEBI" id="CHEBI:43474"/>
        <dbReference type="ChEBI" id="CHEBI:456216"/>
    </reaction>
</comment>
<keyword evidence="3 11" id="KW-0547">Nucleotide-binding</keyword>
<dbReference type="EMBL" id="GG678922">
    <property type="protein sequence ID" value="EER08657.1"/>
    <property type="molecule type" value="Genomic_DNA"/>
</dbReference>
<feature type="region of interest" description="Disordered" evidence="12">
    <location>
        <begin position="1"/>
        <end position="34"/>
    </location>
</feature>
<protein>
    <recommendedName>
        <fullName evidence="11">ATP-dependent DNA helicase</fullName>
        <ecNumber evidence="11">5.6.2.4</ecNumber>
    </recommendedName>
</protein>
<dbReference type="EC" id="5.6.2.4" evidence="11"/>
<keyword evidence="8" id="KW-0413">Isomerase</keyword>
<dbReference type="NCBIfam" id="TIGR00614">
    <property type="entry name" value="recQ_fam"/>
    <property type="match status" value="1"/>
</dbReference>
<reference evidence="15 16" key="1">
    <citation type="submission" date="2008-07" db="EMBL/GenBank/DDBJ databases">
        <authorList>
            <person name="El-Sayed N."/>
            <person name="Caler E."/>
            <person name="Inman J."/>
            <person name="Amedeo P."/>
            <person name="Hass B."/>
            <person name="Wortman J."/>
        </authorList>
    </citation>
    <scope>NUCLEOTIDE SEQUENCE [LARGE SCALE GENOMIC DNA]</scope>
    <source>
        <strain evidence="16">ATCC 50983 / TXsc</strain>
    </source>
</reference>
<gene>
    <name evidence="15" type="ORF">Pmar_PMAR017715</name>
</gene>
<keyword evidence="16" id="KW-1185">Reference proteome</keyword>
<dbReference type="InterPro" id="IPR014001">
    <property type="entry name" value="Helicase_ATP-bd"/>
</dbReference>
<dbReference type="Proteomes" id="UP000007800">
    <property type="component" value="Unassembled WGS sequence"/>
</dbReference>
<dbReference type="GeneID" id="9042495"/>
<dbReference type="GO" id="GO:0003677">
    <property type="term" value="F:DNA binding"/>
    <property type="evidence" value="ECO:0007669"/>
    <property type="project" value="UniProtKB-KW"/>
</dbReference>
<dbReference type="PANTHER" id="PTHR13710:SF153">
    <property type="entry name" value="RECQ-LIKE DNA HELICASE BLM"/>
    <property type="match status" value="1"/>
</dbReference>
<evidence type="ECO:0000256" key="5">
    <source>
        <dbReference type="ARBA" id="ARBA00022806"/>
    </source>
</evidence>
<sequence>MASLPSHFSAATSPLPRGIIQAQASPQRGKRRNPISGFTIEEAEDERLKFMRCFTDGIDVTRVRGRSTVSVWEKVADKLSRDGGPAQLLRDTSPAPVDAAYWCGAFPWDNEVRRRNQSVQSLRVLVEADCQIRRFTFGNQGGFRPNQLETINAVLSKRDVFLVMPTGGGKSLCYQIPALVNHEARRGGTTVVICPLVSLILDQEAQLSQCGILCAGLSSSAAHTMPPVETFKKLFSGKLRVLFVTPERLSASKRLLDLLAGLYRNSLLHGFVVDEAHCVSQWGHDFREDYLLLANIRKTFPGVPILAMTATAKPDVMKDIMLQLGMPTSSTVVIRTSLNRTNISYSVVKRPSKGKMLESLAGKIRELSGKDGRGSGIIYCMSKKDCEQVSTGLRAYSIKAAVYHADLPQSIRDTNQKLWMDNEIQVMAATVAFGMGINKRDVRFVIHYSMPKTLEAFYQESGRAGRDGRPSYSVIYYDYYSKNRNQWLIEQGGDRSRAGISTHARHELIGEQKKSLLALVAYCESGTQCRRIILLKYLGTEAGPVATCLDSNSLPCDVCIEQQQVRS</sequence>
<evidence type="ECO:0000313" key="16">
    <source>
        <dbReference type="Proteomes" id="UP000007800"/>
    </source>
</evidence>
<dbReference type="GO" id="GO:0043138">
    <property type="term" value="F:3'-5' DNA helicase activity"/>
    <property type="evidence" value="ECO:0007669"/>
    <property type="project" value="UniProtKB-EC"/>
</dbReference>
<dbReference type="PANTHER" id="PTHR13710">
    <property type="entry name" value="DNA HELICASE RECQ FAMILY MEMBER"/>
    <property type="match status" value="1"/>
</dbReference>
<evidence type="ECO:0000256" key="3">
    <source>
        <dbReference type="ARBA" id="ARBA00022741"/>
    </source>
</evidence>
<dbReference type="SUPFAM" id="SSF52540">
    <property type="entry name" value="P-loop containing nucleoside triphosphate hydrolases"/>
    <property type="match status" value="1"/>
</dbReference>
<keyword evidence="5 11" id="KW-0347">Helicase</keyword>
<dbReference type="InterPro" id="IPR011545">
    <property type="entry name" value="DEAD/DEAH_box_helicase_dom"/>
</dbReference>
<evidence type="ECO:0000313" key="15">
    <source>
        <dbReference type="EMBL" id="EER08657.1"/>
    </source>
</evidence>
<dbReference type="GO" id="GO:0005634">
    <property type="term" value="C:nucleus"/>
    <property type="evidence" value="ECO:0007669"/>
    <property type="project" value="UniProtKB-SubCell"/>
</dbReference>
<dbReference type="InterPro" id="IPR027417">
    <property type="entry name" value="P-loop_NTPase"/>
</dbReference>
<dbReference type="GO" id="GO:0000724">
    <property type="term" value="P:double-strand break repair via homologous recombination"/>
    <property type="evidence" value="ECO:0007669"/>
    <property type="project" value="TreeGrafter"/>
</dbReference>
<dbReference type="Pfam" id="PF00270">
    <property type="entry name" value="DEAD"/>
    <property type="match status" value="1"/>
</dbReference>
<evidence type="ECO:0000256" key="2">
    <source>
        <dbReference type="ARBA" id="ARBA00005446"/>
    </source>
</evidence>
<feature type="domain" description="Helicase ATP-binding" evidence="13">
    <location>
        <begin position="151"/>
        <end position="330"/>
    </location>
</feature>
<evidence type="ECO:0000259" key="13">
    <source>
        <dbReference type="PROSITE" id="PS51192"/>
    </source>
</evidence>
<evidence type="ECO:0000256" key="1">
    <source>
        <dbReference type="ARBA" id="ARBA00004123"/>
    </source>
</evidence>
<dbReference type="OrthoDB" id="10261556at2759"/>
<evidence type="ECO:0000256" key="7">
    <source>
        <dbReference type="ARBA" id="ARBA00023125"/>
    </source>
</evidence>
<dbReference type="InterPro" id="IPR002464">
    <property type="entry name" value="DNA/RNA_helicase_DEAH_CS"/>
</dbReference>
<dbReference type="PROSITE" id="PS00690">
    <property type="entry name" value="DEAH_ATP_HELICASE"/>
    <property type="match status" value="1"/>
</dbReference>
<evidence type="ECO:0000256" key="9">
    <source>
        <dbReference type="ARBA" id="ARBA00023242"/>
    </source>
</evidence>
<evidence type="ECO:0000256" key="6">
    <source>
        <dbReference type="ARBA" id="ARBA00022840"/>
    </source>
</evidence>
<keyword evidence="9 11" id="KW-0539">Nucleus</keyword>